<dbReference type="EMBL" id="LNJQ01000001">
    <property type="protein sequence ID" value="KWZ43084.1"/>
    <property type="molecule type" value="Genomic_DNA"/>
</dbReference>
<evidence type="ECO:0000313" key="2">
    <source>
        <dbReference type="Proteomes" id="UP000070255"/>
    </source>
</evidence>
<name>A0ABR5TDK5_9BURK</name>
<accession>A0ABR5TDK5</accession>
<reference evidence="1 2" key="1">
    <citation type="submission" date="2015-11" db="EMBL/GenBank/DDBJ databases">
        <authorList>
            <person name="Sahl J."/>
            <person name="Wagner D."/>
            <person name="Keim P."/>
        </authorList>
    </citation>
    <scope>NUCLEOTIDE SEQUENCE [LARGE SCALE GENOMIC DNA]</scope>
    <source>
        <strain evidence="1 2">BDU18</strain>
    </source>
</reference>
<keyword evidence="2" id="KW-1185">Reference proteome</keyword>
<proteinExistence type="predicted"/>
<gene>
    <name evidence="1" type="ORF">WS72_09580</name>
</gene>
<organism evidence="1 2">
    <name type="scientific">Burkholderia savannae</name>
    <dbReference type="NCBI Taxonomy" id="1637837"/>
    <lineage>
        <taxon>Bacteria</taxon>
        <taxon>Pseudomonadati</taxon>
        <taxon>Pseudomonadota</taxon>
        <taxon>Betaproteobacteria</taxon>
        <taxon>Burkholderiales</taxon>
        <taxon>Burkholderiaceae</taxon>
        <taxon>Burkholderia</taxon>
        <taxon>pseudomallei group</taxon>
    </lineage>
</organism>
<protein>
    <submittedName>
        <fullName evidence="1">Uncharacterized protein</fullName>
    </submittedName>
</protein>
<evidence type="ECO:0000313" key="1">
    <source>
        <dbReference type="EMBL" id="KWZ43084.1"/>
    </source>
</evidence>
<dbReference type="Proteomes" id="UP000070255">
    <property type="component" value="Unassembled WGS sequence"/>
</dbReference>
<comment type="caution">
    <text evidence="1">The sequence shown here is derived from an EMBL/GenBank/DDBJ whole genome shotgun (WGS) entry which is preliminary data.</text>
</comment>
<sequence>MPYEFRLGQSAIRAADARARSGSGRRQLEHEQARALRGEDVRGRFEAGASQAFTAVRSGRATRHGRIRACQHA</sequence>